<gene>
    <name evidence="1" type="ORF">A9X01_13400</name>
</gene>
<dbReference type="InterPro" id="IPR023213">
    <property type="entry name" value="CAT-like_dom_sf"/>
</dbReference>
<sequence length="445" mass="48184">MENLLAHMDQVSFLGVRALGYGALVQFTWIYDRPVNLDQLRRFHENLGYGLLGRRVERSPLPFARDRWVSCRGPRDVDVAATSRARAEVNAWAYERACLPIDPERGPSWHLGVLPLTDGGSAVCLTASHTVVDGLGFLQAIADAVHGRRHHFGYPLPGSRTRRRGMVEDGRLTIASAPQLAHALAATGRVVRSRRRDVRASFASGRTSRRAGGPDHPVVVPSVTAYIDLVDWDARANSLGGNSHTLLAGFAARLGVRAGRVCADGAVNLSLPISDRTKDDTRGNAMVLPVASVDPTGLTADLTEVRGKAKLAFSDLSSTSDELLATLPLTSMTPKWLARRTAGVGMGSAQLPIGCSNMGDMDPVVNRPDGTDADYAAGRLVEPGITKRVLERMRGQLFLVSGRIHGRLWISLNAYLPGVITDREELRDAALRTLDEFDLTAEIHG</sequence>
<dbReference type="AlphaFoldDB" id="A0A1A3CSJ4"/>
<name>A0A1A3CSJ4_MYCAS</name>
<reference evidence="1 2" key="1">
    <citation type="submission" date="2016-06" db="EMBL/GenBank/DDBJ databases">
        <authorList>
            <person name="Kjaerup R.B."/>
            <person name="Dalgaard T.S."/>
            <person name="Juul-Madsen H.R."/>
        </authorList>
    </citation>
    <scope>NUCLEOTIDE SEQUENCE [LARGE SCALE GENOMIC DNA]</scope>
    <source>
        <strain evidence="1 2">1081914.2</strain>
    </source>
</reference>
<evidence type="ECO:0008006" key="3">
    <source>
        <dbReference type="Google" id="ProtNLM"/>
    </source>
</evidence>
<dbReference type="EMBL" id="LZKQ01000051">
    <property type="protein sequence ID" value="OBI89830.1"/>
    <property type="molecule type" value="Genomic_DNA"/>
</dbReference>
<dbReference type="STRING" id="1790.A5645_08400"/>
<comment type="caution">
    <text evidence="1">The sequence shown here is derived from an EMBL/GenBank/DDBJ whole genome shotgun (WGS) entry which is preliminary data.</text>
</comment>
<dbReference type="Proteomes" id="UP000093795">
    <property type="component" value="Unassembled WGS sequence"/>
</dbReference>
<accession>A0A1A3CSJ4</accession>
<evidence type="ECO:0000313" key="1">
    <source>
        <dbReference type="EMBL" id="OBI89830.1"/>
    </source>
</evidence>
<dbReference type="OrthoDB" id="8183309at2"/>
<proteinExistence type="predicted"/>
<dbReference type="RefSeq" id="WP_065119691.1">
    <property type="nucleotide sequence ID" value="NZ_LZKQ01000051.1"/>
</dbReference>
<dbReference type="eggNOG" id="COG1020">
    <property type="taxonomic scope" value="Bacteria"/>
</dbReference>
<dbReference type="SUPFAM" id="SSF52777">
    <property type="entry name" value="CoA-dependent acyltransferases"/>
    <property type="match status" value="1"/>
</dbReference>
<protein>
    <recommendedName>
        <fullName evidence="3">Diacylglycerol O-acyltransferase</fullName>
    </recommendedName>
</protein>
<organism evidence="1 2">
    <name type="scientific">Mycobacterium asiaticum</name>
    <dbReference type="NCBI Taxonomy" id="1790"/>
    <lineage>
        <taxon>Bacteria</taxon>
        <taxon>Bacillati</taxon>
        <taxon>Actinomycetota</taxon>
        <taxon>Actinomycetes</taxon>
        <taxon>Mycobacteriales</taxon>
        <taxon>Mycobacteriaceae</taxon>
        <taxon>Mycobacterium</taxon>
    </lineage>
</organism>
<dbReference type="Gene3D" id="3.30.559.10">
    <property type="entry name" value="Chloramphenicol acetyltransferase-like domain"/>
    <property type="match status" value="1"/>
</dbReference>
<evidence type="ECO:0000313" key="2">
    <source>
        <dbReference type="Proteomes" id="UP000093795"/>
    </source>
</evidence>